<dbReference type="InterPro" id="IPR016036">
    <property type="entry name" value="Malonyl_transacylase_ACP-bd"/>
</dbReference>
<evidence type="ECO:0000256" key="4">
    <source>
        <dbReference type="ARBA" id="ARBA00048462"/>
    </source>
</evidence>
<evidence type="ECO:0000313" key="7">
    <source>
        <dbReference type="EMBL" id="ASA19511.1"/>
    </source>
</evidence>
<dbReference type="InterPro" id="IPR014179">
    <property type="entry name" value="PfaD-like_TIM-barrel"/>
</dbReference>
<sequence length="790" mass="87300">MITYVFPGQGAQKKGMGGSLFDEFHELTKQADEVLGYSIRELCLNDPEGKLNQTQFTQPALYTVNALSYLKKIIDTGQKPDFVAGHSLGEYNALFASGAFDFKTGLELVKKRGELMSRATGGGMAAVIGLTEEKIRETLLMNRLDGINVANLNAPVQIVISGTKADIEQAQTVFEKTNGVEMFVPLRTSGAFHSRYMQEAKQEFKEFLAQYHFLDMKIPVISNVQARPYTASALRENMVEQITQPVKWTESIRYLMGKGHMTFEEIGVGKVLTGLITRIQAEAEPLIVNEEERLSKPGERESAAQAGGTAKEESAKAKSSVAVLECEAQAPVEKQVHMAAVLGDTAFKQDYNLTYAYMSGAMYRGIASKEMVIRMGKAGMLGVFGTGGLSIADVEAAVTDIQKELGQGQAYGFNFLYSPSDSRKEEQLAELFIARGVKVIEASAYLSITPALVRYRAKGLRQDERGVLSATNKIIAKVSRPEVAEVFLSPAPERIVAKLLAEQLITNQEAQRLSKVPMADDLTVEADSGGHTDGGVAYALMPAMRKLRDEMMVKYRYPKRIRVGAAGGIGTLEAAAAAFIMGADYIVTGSINQCTVEAATSDTVKDMLQQINVQDTEYAPAGDMFELGAKIQVLRRGVFFPSRANKLYDLYRMHASLEDIDEKTKLQIQDKYFKRSFEQVLAEIKAYYSPQEWEQALNNPKQKMAMLFKWYFTYSSRLALQGSEESKVDYQVHCGPALGALNQELKGTALESWRNRHVDELALLLLDGAAQRLKEQLNAILSVDELRTDM</sequence>
<dbReference type="RefSeq" id="WP_087913534.1">
    <property type="nucleotide sequence ID" value="NZ_CP021780.1"/>
</dbReference>
<dbReference type="PANTHER" id="PTHR42681:SF1">
    <property type="entry name" value="MALONYL-COA-ACYL CARRIER PROTEIN TRANSACYLASE, MITOCHONDRIAL"/>
    <property type="match status" value="1"/>
</dbReference>
<reference evidence="7 8" key="1">
    <citation type="submission" date="2017-06" db="EMBL/GenBank/DDBJ databases">
        <title>Complete genome sequence of Paenibacillus donghaensis KCTC 13049T isolated from East Sea sediment, South Korea.</title>
        <authorList>
            <person name="Jung B.K."/>
            <person name="Hong S.-J."/>
            <person name="Shin J.-H."/>
        </authorList>
    </citation>
    <scope>NUCLEOTIDE SEQUENCE [LARGE SCALE GENOMIC DNA]</scope>
    <source>
        <strain evidence="7 8">KCTC 13049</strain>
    </source>
</reference>
<evidence type="ECO:0000313" key="8">
    <source>
        <dbReference type="Proteomes" id="UP000249890"/>
    </source>
</evidence>
<dbReference type="InterPro" id="IPR014043">
    <property type="entry name" value="Acyl_transferase_dom"/>
</dbReference>
<dbReference type="Proteomes" id="UP000249890">
    <property type="component" value="Chromosome"/>
</dbReference>
<name>A0A2Z2KI79_9BACL</name>
<keyword evidence="3" id="KW-0012">Acyltransferase</keyword>
<protein>
    <recommendedName>
        <fullName evidence="1">[acyl-carrier-protein] S-malonyltransferase</fullName>
        <ecNumber evidence="1">2.3.1.39</ecNumber>
    </recommendedName>
</protein>
<dbReference type="Gene3D" id="3.20.20.70">
    <property type="entry name" value="Aldolase class I"/>
    <property type="match status" value="1"/>
</dbReference>
<dbReference type="Gene3D" id="3.30.70.250">
    <property type="entry name" value="Malonyl-CoA ACP transacylase, ACP-binding"/>
    <property type="match status" value="1"/>
</dbReference>
<dbReference type="SUPFAM" id="SSF55048">
    <property type="entry name" value="Probable ACP-binding domain of malonyl-CoA ACP transacylase"/>
    <property type="match status" value="1"/>
</dbReference>
<organism evidence="7 8">
    <name type="scientific">Paenibacillus donghaensis</name>
    <dbReference type="NCBI Taxonomy" id="414771"/>
    <lineage>
        <taxon>Bacteria</taxon>
        <taxon>Bacillati</taxon>
        <taxon>Bacillota</taxon>
        <taxon>Bacilli</taxon>
        <taxon>Bacillales</taxon>
        <taxon>Paenibacillaceae</taxon>
        <taxon>Paenibacillus</taxon>
    </lineage>
</organism>
<dbReference type="OrthoDB" id="9805460at2"/>
<dbReference type="EC" id="2.3.1.39" evidence="1"/>
<dbReference type="InterPro" id="IPR016035">
    <property type="entry name" value="Acyl_Trfase/lysoPLipase"/>
</dbReference>
<evidence type="ECO:0000256" key="1">
    <source>
        <dbReference type="ARBA" id="ARBA00013258"/>
    </source>
</evidence>
<dbReference type="Pfam" id="PF21607">
    <property type="entry name" value="FabD_helical_ins"/>
    <property type="match status" value="1"/>
</dbReference>
<dbReference type="Pfam" id="PF00698">
    <property type="entry name" value="Acyl_transf_1"/>
    <property type="match status" value="1"/>
</dbReference>
<gene>
    <name evidence="7" type="primary">fabD</name>
    <name evidence="7" type="ORF">B9T62_00810</name>
</gene>
<dbReference type="InterPro" id="IPR050858">
    <property type="entry name" value="Mal-CoA-ACP_Trans/PKS_FabD"/>
</dbReference>
<dbReference type="EMBL" id="CP021780">
    <property type="protein sequence ID" value="ASA19511.1"/>
    <property type="molecule type" value="Genomic_DNA"/>
</dbReference>
<dbReference type="AlphaFoldDB" id="A0A2Z2KI79"/>
<dbReference type="SUPFAM" id="SSF51395">
    <property type="entry name" value="FMN-linked oxidoreductases"/>
    <property type="match status" value="1"/>
</dbReference>
<dbReference type="Gene3D" id="3.40.366.10">
    <property type="entry name" value="Malonyl-Coenzyme A Acyl Carrier Protein, domain 2"/>
    <property type="match status" value="1"/>
</dbReference>
<dbReference type="GO" id="GO:0005829">
    <property type="term" value="C:cytosol"/>
    <property type="evidence" value="ECO:0007669"/>
    <property type="project" value="TreeGrafter"/>
</dbReference>
<dbReference type="NCBIfam" id="TIGR00128">
    <property type="entry name" value="fabD"/>
    <property type="match status" value="1"/>
</dbReference>
<comment type="catalytic activity">
    <reaction evidence="4">
        <text>holo-[ACP] + malonyl-CoA = malonyl-[ACP] + CoA</text>
        <dbReference type="Rhea" id="RHEA:41792"/>
        <dbReference type="Rhea" id="RHEA-COMP:9623"/>
        <dbReference type="Rhea" id="RHEA-COMP:9685"/>
        <dbReference type="ChEBI" id="CHEBI:57287"/>
        <dbReference type="ChEBI" id="CHEBI:57384"/>
        <dbReference type="ChEBI" id="CHEBI:64479"/>
        <dbReference type="ChEBI" id="CHEBI:78449"/>
        <dbReference type="EC" id="2.3.1.39"/>
    </reaction>
</comment>
<accession>A0A2Z2KI79</accession>
<feature type="domain" description="Malonyl-CoA:ACP transacylase (MAT)" evidence="6">
    <location>
        <begin position="5"/>
        <end position="326"/>
    </location>
</feature>
<dbReference type="InterPro" id="IPR001227">
    <property type="entry name" value="Ac_transferase_dom_sf"/>
</dbReference>
<evidence type="ECO:0000256" key="2">
    <source>
        <dbReference type="ARBA" id="ARBA00022679"/>
    </source>
</evidence>
<dbReference type="CDD" id="cd04742">
    <property type="entry name" value="NPD_FabD"/>
    <property type="match status" value="1"/>
</dbReference>
<dbReference type="GO" id="GO:0006633">
    <property type="term" value="P:fatty acid biosynthetic process"/>
    <property type="evidence" value="ECO:0007669"/>
    <property type="project" value="TreeGrafter"/>
</dbReference>
<proteinExistence type="predicted"/>
<dbReference type="SUPFAM" id="SSF52151">
    <property type="entry name" value="FabD/lysophospholipase-like"/>
    <property type="match status" value="1"/>
</dbReference>
<dbReference type="InterPro" id="IPR013785">
    <property type="entry name" value="Aldolase_TIM"/>
</dbReference>
<dbReference type="SMART" id="SM00827">
    <property type="entry name" value="PKS_AT"/>
    <property type="match status" value="1"/>
</dbReference>
<evidence type="ECO:0000259" key="6">
    <source>
        <dbReference type="SMART" id="SM00827"/>
    </source>
</evidence>
<keyword evidence="8" id="KW-1185">Reference proteome</keyword>
<evidence type="ECO:0000256" key="3">
    <source>
        <dbReference type="ARBA" id="ARBA00023315"/>
    </source>
</evidence>
<evidence type="ECO:0000256" key="5">
    <source>
        <dbReference type="SAM" id="MobiDB-lite"/>
    </source>
</evidence>
<keyword evidence="2 7" id="KW-0808">Transferase</keyword>
<feature type="region of interest" description="Disordered" evidence="5">
    <location>
        <begin position="291"/>
        <end position="313"/>
    </location>
</feature>
<dbReference type="InterPro" id="IPR049489">
    <property type="entry name" value="FabD-like_helical_ins"/>
</dbReference>
<feature type="compositionally biased region" description="Basic and acidic residues" evidence="5">
    <location>
        <begin position="291"/>
        <end position="302"/>
    </location>
</feature>
<dbReference type="InterPro" id="IPR004410">
    <property type="entry name" value="Malonyl_CoA-ACP_transAc_FabD"/>
</dbReference>
<dbReference type="GO" id="GO:0004314">
    <property type="term" value="F:[acyl-carrier-protein] S-malonyltransferase activity"/>
    <property type="evidence" value="ECO:0007669"/>
    <property type="project" value="UniProtKB-EC"/>
</dbReference>
<dbReference type="PANTHER" id="PTHR42681">
    <property type="entry name" value="MALONYL-COA-ACYL CARRIER PROTEIN TRANSACYLASE, MITOCHONDRIAL"/>
    <property type="match status" value="1"/>
</dbReference>
<dbReference type="KEGG" id="pdh:B9T62_00810"/>
<dbReference type="NCBIfam" id="TIGR02814">
    <property type="entry name" value="pfaD_fam"/>
    <property type="match status" value="1"/>
</dbReference>